<organism evidence="4 5">
    <name type="scientific">Anas platyrhynchos</name>
    <name type="common">Mallard</name>
    <name type="synonym">Anas boschas</name>
    <dbReference type="NCBI Taxonomy" id="8839"/>
    <lineage>
        <taxon>Eukaryota</taxon>
        <taxon>Metazoa</taxon>
        <taxon>Chordata</taxon>
        <taxon>Craniata</taxon>
        <taxon>Vertebrata</taxon>
        <taxon>Euteleostomi</taxon>
        <taxon>Archelosauria</taxon>
        <taxon>Archosauria</taxon>
        <taxon>Dinosauria</taxon>
        <taxon>Saurischia</taxon>
        <taxon>Theropoda</taxon>
        <taxon>Coelurosauria</taxon>
        <taxon>Aves</taxon>
        <taxon>Neognathae</taxon>
        <taxon>Galloanserae</taxon>
        <taxon>Anseriformes</taxon>
        <taxon>Anatidae</taxon>
        <taxon>Anatinae</taxon>
        <taxon>Anas</taxon>
    </lineage>
</organism>
<dbReference type="PROSITE" id="PS00509">
    <property type="entry name" value="RAS_GTPASE_ACTIV_1"/>
    <property type="match status" value="1"/>
</dbReference>
<dbReference type="Proteomes" id="UP000296049">
    <property type="component" value="Unassembled WGS sequence"/>
</dbReference>
<dbReference type="AlphaFoldDB" id="R0JHI2"/>
<evidence type="ECO:0000313" key="4">
    <source>
        <dbReference type="EMBL" id="EOA96411.1"/>
    </source>
</evidence>
<proteinExistence type="predicted"/>
<dbReference type="EMBL" id="KB744005">
    <property type="protein sequence ID" value="EOA96411.1"/>
    <property type="molecule type" value="Genomic_DNA"/>
</dbReference>
<dbReference type="GO" id="GO:0005096">
    <property type="term" value="F:GTPase activator activity"/>
    <property type="evidence" value="ECO:0007669"/>
    <property type="project" value="UniProtKB-KW"/>
</dbReference>
<evidence type="ECO:0000259" key="3">
    <source>
        <dbReference type="PROSITE" id="PS50018"/>
    </source>
</evidence>
<gene>
    <name evidence="4" type="ORF">Anapl_16340</name>
</gene>
<reference evidence="5" key="1">
    <citation type="journal article" date="2013" name="Nat. Genet.">
        <title>The duck genome and transcriptome provide insight into an avian influenza virus reservoir species.</title>
        <authorList>
            <person name="Huang Y."/>
            <person name="Li Y."/>
            <person name="Burt D.W."/>
            <person name="Chen H."/>
            <person name="Zhang Y."/>
            <person name="Qian W."/>
            <person name="Kim H."/>
            <person name="Gan S."/>
            <person name="Zhao Y."/>
            <person name="Li J."/>
            <person name="Yi K."/>
            <person name="Feng H."/>
            <person name="Zhu P."/>
            <person name="Li B."/>
            <person name="Liu Q."/>
            <person name="Fairley S."/>
            <person name="Magor K.E."/>
            <person name="Du Z."/>
            <person name="Hu X."/>
            <person name="Goodman L."/>
            <person name="Tafer H."/>
            <person name="Vignal A."/>
            <person name="Lee T."/>
            <person name="Kim K.W."/>
            <person name="Sheng Z."/>
            <person name="An Y."/>
            <person name="Searle S."/>
            <person name="Herrero J."/>
            <person name="Groenen M.A."/>
            <person name="Crooijmans R.P."/>
            <person name="Faraut T."/>
            <person name="Cai Q."/>
            <person name="Webster R.G."/>
            <person name="Aldridge J.R."/>
            <person name="Warren W.C."/>
            <person name="Bartschat S."/>
            <person name="Kehr S."/>
            <person name="Marz M."/>
            <person name="Stadler P.F."/>
            <person name="Smith J."/>
            <person name="Kraus R.H."/>
            <person name="Zhao Y."/>
            <person name="Ren L."/>
            <person name="Fei J."/>
            <person name="Morisson M."/>
            <person name="Kaiser P."/>
            <person name="Griffin D.K."/>
            <person name="Rao M."/>
            <person name="Pitel F."/>
            <person name="Wang J."/>
            <person name="Li N."/>
        </authorList>
    </citation>
    <scope>NUCLEOTIDE SEQUENCE [LARGE SCALE GENOMIC DNA]</scope>
</reference>
<dbReference type="InterPro" id="IPR008936">
    <property type="entry name" value="Rho_GTPase_activation_prot"/>
</dbReference>
<accession>R0JHI2</accession>
<name>R0JHI2_ANAPL</name>
<feature type="domain" description="Ras-GAP" evidence="3">
    <location>
        <begin position="1"/>
        <end position="105"/>
    </location>
</feature>
<dbReference type="SUPFAM" id="SSF48350">
    <property type="entry name" value="GTPase activation domain, GAP"/>
    <property type="match status" value="1"/>
</dbReference>
<dbReference type="InterPro" id="IPR039360">
    <property type="entry name" value="Ras_GTPase"/>
</dbReference>
<dbReference type="Gene3D" id="1.10.506.10">
    <property type="entry name" value="GTPase Activation - p120gap, domain 1"/>
    <property type="match status" value="1"/>
</dbReference>
<evidence type="ECO:0000256" key="1">
    <source>
        <dbReference type="ARBA" id="ARBA00022468"/>
    </source>
</evidence>
<dbReference type="PROSITE" id="PS50018">
    <property type="entry name" value="RAS_GTPASE_ACTIV_2"/>
    <property type="match status" value="1"/>
</dbReference>
<keyword evidence="5" id="KW-1185">Reference proteome</keyword>
<dbReference type="PANTHER" id="PTHR10194:SF96">
    <property type="entry name" value="RAS PROTEIN ACTIVATOR LIKE-3"/>
    <property type="match status" value="1"/>
</dbReference>
<dbReference type="Pfam" id="PF00616">
    <property type="entry name" value="RasGAP"/>
    <property type="match status" value="1"/>
</dbReference>
<protein>
    <submittedName>
        <fullName evidence="4">Putative Ras GTPase-activating protein FLJ00412-like protein</fullName>
    </submittedName>
</protein>
<sequence>MRRPRPLRQPEQPAAGCEETFQRIATSCEAFPAELGEIFAAWQEECAARGKAAIGQRLVSASLFLRFLCPAIMSPSLFGLMQEYPDEQTARTLTLIAKVIQNLANFTTFGEKEAYMGFMNEFLEHHWGPMTTFLQSVANPESSVHMATYDGYVDLALELATLHLLLCDIFSSLDQATQEELEPLPTILNAIREGTPVPVSVRLSSTTERRFFGQSLAADPPQPRCGVFSRAPQSDRRGMEKAAPALSEHQGDGGRALLMTLEPNKENFAALECPQEDPNFFSTLARKEPDIALEARDVAGSSGGLQTLPCAQQLTPSVPKEGLKEKQLCSNDPFWKSDRPLGQAGAGFAPSPRPSPSRMSSCCGTGPRSSSSSLRCRGENQIPARSTTSSCQQDLGELLLCGDVEPSSCFPSSASGSSPSEPR</sequence>
<feature type="region of interest" description="Disordered" evidence="2">
    <location>
        <begin position="334"/>
        <end position="390"/>
    </location>
</feature>
<dbReference type="PANTHER" id="PTHR10194">
    <property type="entry name" value="RAS GTPASE-ACTIVATING PROTEINS"/>
    <property type="match status" value="1"/>
</dbReference>
<keyword evidence="1" id="KW-0343">GTPase activation</keyword>
<evidence type="ECO:0000256" key="2">
    <source>
        <dbReference type="SAM" id="MobiDB-lite"/>
    </source>
</evidence>
<dbReference type="InterPro" id="IPR001936">
    <property type="entry name" value="RasGAP_dom"/>
</dbReference>
<dbReference type="InterPro" id="IPR023152">
    <property type="entry name" value="RasGAP_CS"/>
</dbReference>
<evidence type="ECO:0000313" key="5">
    <source>
        <dbReference type="Proteomes" id="UP000296049"/>
    </source>
</evidence>
<feature type="region of interest" description="Disordered" evidence="2">
    <location>
        <begin position="231"/>
        <end position="251"/>
    </location>
</feature>
<dbReference type="SMART" id="SM00323">
    <property type="entry name" value="RasGAP"/>
    <property type="match status" value="1"/>
</dbReference>